<protein>
    <submittedName>
        <fullName evidence="7">Uncharacterized protein LOC106066692</fullName>
    </submittedName>
</protein>
<dbReference type="PROSITE" id="PS51808">
    <property type="entry name" value="CHCH"/>
    <property type="match status" value="1"/>
</dbReference>
<keyword evidence="6" id="KW-1185">Reference proteome</keyword>
<comment type="subcellular location">
    <subcellularLocation>
        <location evidence="1">Mitochondrion</location>
    </subcellularLocation>
</comment>
<dbReference type="PANTHER" id="PTHR15590">
    <property type="entry name" value="CX9C MOTIF-CONTAINING PROTEIN 4"/>
    <property type="match status" value="1"/>
</dbReference>
<evidence type="ECO:0000313" key="7">
    <source>
        <dbReference type="RefSeq" id="XP_055868213.1"/>
    </source>
</evidence>
<dbReference type="AlphaFoldDB" id="A0A9W2YZT6"/>
<dbReference type="Proteomes" id="UP001165740">
    <property type="component" value="Chromosome 15"/>
</dbReference>
<dbReference type="RefSeq" id="XP_055868213.1">
    <property type="nucleotide sequence ID" value="XM_056012238.1"/>
</dbReference>
<dbReference type="Pfam" id="PF08991">
    <property type="entry name" value="CMC4"/>
    <property type="match status" value="1"/>
</dbReference>
<feature type="disulfide bond" evidence="5">
    <location>
        <begin position="7"/>
        <end position="38"/>
    </location>
</feature>
<dbReference type="Gene3D" id="1.10.287.1130">
    <property type="entry name" value="CytochromE C oxidase copper chaperone"/>
    <property type="match status" value="1"/>
</dbReference>
<proteinExistence type="inferred from homology"/>
<evidence type="ECO:0000256" key="5">
    <source>
        <dbReference type="PIRSR" id="PIRSR627179-50"/>
    </source>
</evidence>
<dbReference type="PANTHER" id="PTHR15590:SF0">
    <property type="entry name" value="CX9C MOTIF-CONTAINING PROTEIN 4"/>
    <property type="match status" value="1"/>
</dbReference>
<evidence type="ECO:0000313" key="6">
    <source>
        <dbReference type="Proteomes" id="UP001165740"/>
    </source>
</evidence>
<dbReference type="GeneID" id="106066692"/>
<feature type="disulfide bond" evidence="5">
    <location>
        <begin position="17"/>
        <end position="28"/>
    </location>
</feature>
<keyword evidence="4 5" id="KW-1015">Disulfide bond</keyword>
<gene>
    <name evidence="7" type="primary">LOC106066692</name>
</gene>
<keyword evidence="3" id="KW-0496">Mitochondrion</keyword>
<dbReference type="InterPro" id="IPR027179">
    <property type="entry name" value="CMC4"/>
</dbReference>
<evidence type="ECO:0000256" key="1">
    <source>
        <dbReference type="ARBA" id="ARBA00004173"/>
    </source>
</evidence>
<name>A0A9W2YZT6_BIOGL</name>
<reference evidence="7" key="1">
    <citation type="submission" date="2025-08" db="UniProtKB">
        <authorList>
            <consortium name="RefSeq"/>
        </authorList>
    </citation>
    <scope>IDENTIFICATION</scope>
</reference>
<evidence type="ECO:0000256" key="4">
    <source>
        <dbReference type="ARBA" id="ARBA00023157"/>
    </source>
</evidence>
<comment type="similarity">
    <text evidence="2">Belongs to the CMC4 family.</text>
</comment>
<sequence>MPLQDPCQKFACDLQSCLRVNDYQEWKCQHVIQALYDCCSNCGKGNSVVCSGINCNSNPIAQNTSLRYSEGKILPDEPTFLANTPTILSLESMKPENINPESVDEFVDNMPTVLQPSIQAIEISKTDTDKKTKKSNKLNVKKF</sequence>
<dbReference type="InterPro" id="IPR009069">
    <property type="entry name" value="Cys_alpha_HP_mot_SF"/>
</dbReference>
<organism evidence="6 7">
    <name type="scientific">Biomphalaria glabrata</name>
    <name type="common">Bloodfluke planorb</name>
    <name type="synonym">Freshwater snail</name>
    <dbReference type="NCBI Taxonomy" id="6526"/>
    <lineage>
        <taxon>Eukaryota</taxon>
        <taxon>Metazoa</taxon>
        <taxon>Spiralia</taxon>
        <taxon>Lophotrochozoa</taxon>
        <taxon>Mollusca</taxon>
        <taxon>Gastropoda</taxon>
        <taxon>Heterobranchia</taxon>
        <taxon>Euthyneura</taxon>
        <taxon>Panpulmonata</taxon>
        <taxon>Hygrophila</taxon>
        <taxon>Lymnaeoidea</taxon>
        <taxon>Planorbidae</taxon>
        <taxon>Biomphalaria</taxon>
    </lineage>
</organism>
<feature type="disulfide bond" evidence="5">
    <location>
        <begin position="39"/>
        <end position="50"/>
    </location>
</feature>
<evidence type="ECO:0000256" key="2">
    <source>
        <dbReference type="ARBA" id="ARBA00009858"/>
    </source>
</evidence>
<accession>A0A9W2YZT6</accession>
<dbReference type="GO" id="GO:0005758">
    <property type="term" value="C:mitochondrial intermembrane space"/>
    <property type="evidence" value="ECO:0007669"/>
    <property type="project" value="TreeGrafter"/>
</dbReference>
<dbReference type="OrthoDB" id="13601at2759"/>
<dbReference type="SUPFAM" id="SSF47072">
    <property type="entry name" value="Cysteine alpha-hairpin motif"/>
    <property type="match status" value="1"/>
</dbReference>
<evidence type="ECO:0000256" key="3">
    <source>
        <dbReference type="ARBA" id="ARBA00023128"/>
    </source>
</evidence>